<feature type="region of interest" description="Disordered" evidence="1">
    <location>
        <begin position="1"/>
        <end position="26"/>
    </location>
</feature>
<name>A0ABP0SEB9_9DINO</name>
<dbReference type="Proteomes" id="UP001642464">
    <property type="component" value="Unassembled WGS sequence"/>
</dbReference>
<dbReference type="EMBL" id="CAXAMM010043561">
    <property type="protein sequence ID" value="CAK9110584.1"/>
    <property type="molecule type" value="Genomic_DNA"/>
</dbReference>
<gene>
    <name evidence="2" type="ORF">SCF082_LOCUS51357</name>
</gene>
<comment type="caution">
    <text evidence="2">The sequence shown here is derived from an EMBL/GenBank/DDBJ whole genome shotgun (WGS) entry which is preliminary data.</text>
</comment>
<feature type="compositionally biased region" description="Basic residues" evidence="1">
    <location>
        <begin position="145"/>
        <end position="158"/>
    </location>
</feature>
<evidence type="ECO:0000313" key="2">
    <source>
        <dbReference type="EMBL" id="CAK9110584.1"/>
    </source>
</evidence>
<accession>A0ABP0SEB9</accession>
<evidence type="ECO:0000313" key="3">
    <source>
        <dbReference type="Proteomes" id="UP001642464"/>
    </source>
</evidence>
<feature type="region of interest" description="Disordered" evidence="1">
    <location>
        <begin position="94"/>
        <end position="176"/>
    </location>
</feature>
<evidence type="ECO:0000256" key="1">
    <source>
        <dbReference type="SAM" id="MobiDB-lite"/>
    </source>
</evidence>
<proteinExistence type="predicted"/>
<feature type="compositionally biased region" description="Basic and acidic residues" evidence="1">
    <location>
        <begin position="7"/>
        <end position="23"/>
    </location>
</feature>
<reference evidence="2 3" key="1">
    <citation type="submission" date="2024-02" db="EMBL/GenBank/DDBJ databases">
        <authorList>
            <person name="Chen Y."/>
            <person name="Shah S."/>
            <person name="Dougan E. K."/>
            <person name="Thang M."/>
            <person name="Chan C."/>
        </authorList>
    </citation>
    <scope>NUCLEOTIDE SEQUENCE [LARGE SCALE GENOMIC DNA]</scope>
</reference>
<feature type="compositionally biased region" description="Pro residues" evidence="1">
    <location>
        <begin position="116"/>
        <end position="126"/>
    </location>
</feature>
<sequence>MSPTAEPEARRGRCEASPEETLRRRPPILLSANSRVFQNCTTEVCLNERRAVKEAKSKHPMGAMIREPLVTPRDQGLSKSFAKRAWQSVATAVKAARAMESAGREGAARRAAGTPTPKPPIPPPPTRTLVSSEAKVPVAPVAPRPKQKSQAHHQRRRLLTSQQSRSESRVADSLSLELCVPGDESWQLRR</sequence>
<organism evidence="2 3">
    <name type="scientific">Durusdinium trenchii</name>
    <dbReference type="NCBI Taxonomy" id="1381693"/>
    <lineage>
        <taxon>Eukaryota</taxon>
        <taxon>Sar</taxon>
        <taxon>Alveolata</taxon>
        <taxon>Dinophyceae</taxon>
        <taxon>Suessiales</taxon>
        <taxon>Symbiodiniaceae</taxon>
        <taxon>Durusdinium</taxon>
    </lineage>
</organism>
<protein>
    <submittedName>
        <fullName evidence="2">Uncharacterized protein</fullName>
    </submittedName>
</protein>
<keyword evidence="3" id="KW-1185">Reference proteome</keyword>